<feature type="non-terminal residue" evidence="1">
    <location>
        <position position="1"/>
    </location>
</feature>
<dbReference type="EMBL" id="DQID01000040">
    <property type="protein sequence ID" value="HCT13510.1"/>
    <property type="molecule type" value="Genomic_DNA"/>
</dbReference>
<dbReference type="AlphaFoldDB" id="A0A3D4SYC8"/>
<gene>
    <name evidence="1" type="ORF">DIW82_01585</name>
</gene>
<organism evidence="1 2">
    <name type="scientific">Corynebacterium nuruki</name>
    <dbReference type="NCBI Taxonomy" id="1032851"/>
    <lineage>
        <taxon>Bacteria</taxon>
        <taxon>Bacillati</taxon>
        <taxon>Actinomycetota</taxon>
        <taxon>Actinomycetes</taxon>
        <taxon>Mycobacteriales</taxon>
        <taxon>Corynebacteriaceae</taxon>
        <taxon>Corynebacterium</taxon>
    </lineage>
</organism>
<dbReference type="Proteomes" id="UP000261739">
    <property type="component" value="Unassembled WGS sequence"/>
</dbReference>
<protein>
    <submittedName>
        <fullName evidence="1">Ornithine cyclodeaminase</fullName>
        <ecNumber evidence="1">4.3.1.12</ecNumber>
    </submittedName>
</protein>
<dbReference type="GO" id="GO:0008473">
    <property type="term" value="F:ornithine cyclodeaminase activity"/>
    <property type="evidence" value="ECO:0007669"/>
    <property type="project" value="UniProtKB-EC"/>
</dbReference>
<proteinExistence type="predicted"/>
<sequence length="34" mass="3750">MPVEDVAWATTLYRRACAADIGTVLPVWDTPEMA</sequence>
<name>A0A3D4SYC8_9CORY</name>
<evidence type="ECO:0000313" key="2">
    <source>
        <dbReference type="Proteomes" id="UP000261739"/>
    </source>
</evidence>
<keyword evidence="1" id="KW-0456">Lyase</keyword>
<reference evidence="1 2" key="1">
    <citation type="journal article" date="2018" name="Nat. Biotechnol.">
        <title>A standardized bacterial taxonomy based on genome phylogeny substantially revises the tree of life.</title>
        <authorList>
            <person name="Parks D.H."/>
            <person name="Chuvochina M."/>
            <person name="Waite D.W."/>
            <person name="Rinke C."/>
            <person name="Skarshewski A."/>
            <person name="Chaumeil P.A."/>
            <person name="Hugenholtz P."/>
        </authorList>
    </citation>
    <scope>NUCLEOTIDE SEQUENCE [LARGE SCALE GENOMIC DNA]</scope>
    <source>
        <strain evidence="1">UBA11247</strain>
    </source>
</reference>
<evidence type="ECO:0000313" key="1">
    <source>
        <dbReference type="EMBL" id="HCT13510.1"/>
    </source>
</evidence>
<dbReference type="EC" id="4.3.1.12" evidence="1"/>
<accession>A0A3D4SYC8</accession>
<comment type="caution">
    <text evidence="1">The sequence shown here is derived from an EMBL/GenBank/DDBJ whole genome shotgun (WGS) entry which is preliminary data.</text>
</comment>